<evidence type="ECO:0000313" key="1">
    <source>
        <dbReference type="EMBL" id="KRX13341.1"/>
    </source>
</evidence>
<proteinExistence type="predicted"/>
<protein>
    <submittedName>
        <fullName evidence="1">Uncharacterized protein</fullName>
    </submittedName>
</protein>
<keyword evidence="2" id="KW-1185">Reference proteome</keyword>
<dbReference type="EMBL" id="JYDL01000207">
    <property type="protein sequence ID" value="KRX13341.1"/>
    <property type="molecule type" value="Genomic_DNA"/>
</dbReference>
<organism evidence="1 2">
    <name type="scientific">Trichinella nelsoni</name>
    <dbReference type="NCBI Taxonomy" id="6336"/>
    <lineage>
        <taxon>Eukaryota</taxon>
        <taxon>Metazoa</taxon>
        <taxon>Ecdysozoa</taxon>
        <taxon>Nematoda</taxon>
        <taxon>Enoplea</taxon>
        <taxon>Dorylaimia</taxon>
        <taxon>Trichinellida</taxon>
        <taxon>Trichinellidae</taxon>
        <taxon>Trichinella</taxon>
    </lineage>
</organism>
<evidence type="ECO:0000313" key="2">
    <source>
        <dbReference type="Proteomes" id="UP000054630"/>
    </source>
</evidence>
<dbReference type="AlphaFoldDB" id="A0A0V0RFU1"/>
<dbReference type="Proteomes" id="UP000054630">
    <property type="component" value="Unassembled WGS sequence"/>
</dbReference>
<reference evidence="1 2" key="1">
    <citation type="submission" date="2015-01" db="EMBL/GenBank/DDBJ databases">
        <title>Evolution of Trichinella species and genotypes.</title>
        <authorList>
            <person name="Korhonen P.K."/>
            <person name="Edoardo P."/>
            <person name="Giuseppe L.R."/>
            <person name="Gasser R.B."/>
        </authorList>
    </citation>
    <scope>NUCLEOTIDE SEQUENCE [LARGE SCALE GENOMIC DNA]</scope>
    <source>
        <strain evidence="1">ISS37</strain>
    </source>
</reference>
<accession>A0A0V0RFU1</accession>
<sequence>MKHRNNFLDAYAALLWISGTPEHSHDGVRVVSEVPVNVSPIQWLSNFWTVTYCLKREPGGLYCWKLFYSEPGGLYLSAGYGGLRRNDVKDGDRKTSCV</sequence>
<name>A0A0V0RFU1_9BILA</name>
<comment type="caution">
    <text evidence="1">The sequence shown here is derived from an EMBL/GenBank/DDBJ whole genome shotgun (WGS) entry which is preliminary data.</text>
</comment>
<gene>
    <name evidence="1" type="ORF">T07_11292</name>
</gene>